<dbReference type="Proteomes" id="UP000183642">
    <property type="component" value="Unassembled WGS sequence"/>
</dbReference>
<dbReference type="Pfam" id="PF03631">
    <property type="entry name" value="Virul_fac_BrkB"/>
    <property type="match status" value="1"/>
</dbReference>
<evidence type="ECO:0000313" key="9">
    <source>
        <dbReference type="Proteomes" id="UP000183642"/>
    </source>
</evidence>
<keyword evidence="4 7" id="KW-1133">Transmembrane helix</keyword>
<dbReference type="AlphaFoldDB" id="A0A1I5CCQ7"/>
<dbReference type="InterPro" id="IPR017039">
    <property type="entry name" value="Virul_fac_BrkB"/>
</dbReference>
<dbReference type="PANTHER" id="PTHR30213">
    <property type="entry name" value="INNER MEMBRANE PROTEIN YHJD"/>
    <property type="match status" value="1"/>
</dbReference>
<dbReference type="EMBL" id="FOWE01000001">
    <property type="protein sequence ID" value="SFN84805.1"/>
    <property type="molecule type" value="Genomic_DNA"/>
</dbReference>
<evidence type="ECO:0000256" key="2">
    <source>
        <dbReference type="ARBA" id="ARBA00022475"/>
    </source>
</evidence>
<keyword evidence="9" id="KW-1185">Reference proteome</keyword>
<sequence length="329" mass="34563">MADARGSGATAGRPVRSGSSDAASPHRIPPRQWWRVLRRSLRVAFGERLMVQVSAVAFFALLSIAPVLVTALSIYGAVNTPEEALQQLSDMAEVLPDDLEPLVGDQLTSITAASGQVLTLRGLTGLLAALWTATTAATYLIDALTLAYHEDESRGFLRRSGLGLAVVLGGAALLGAALAGRGLLSSLMAGAPGPVRALESWLVWLGVAGLMVLVLAVLYRVGPDRRQARWRWISGGAVLATGLWLATSLALFAYVQGLGDYTATYGSLAGVAISMVWLWLSVSLVVLGAVVNAEAERQTERDSTVGPERPLGERGAVVADSAPPYPEEP</sequence>
<comment type="subcellular location">
    <subcellularLocation>
        <location evidence="1">Cell membrane</location>
        <topology evidence="1">Multi-pass membrane protein</topology>
    </subcellularLocation>
</comment>
<accession>A0A1I5CCQ7</accession>
<dbReference type="PANTHER" id="PTHR30213:SF0">
    <property type="entry name" value="UPF0761 MEMBRANE PROTEIN YIHY"/>
    <property type="match status" value="1"/>
</dbReference>
<feature type="transmembrane region" description="Helical" evidence="7">
    <location>
        <begin position="267"/>
        <end position="291"/>
    </location>
</feature>
<feature type="transmembrane region" description="Helical" evidence="7">
    <location>
        <begin position="201"/>
        <end position="221"/>
    </location>
</feature>
<dbReference type="OrthoDB" id="9781030at2"/>
<feature type="transmembrane region" description="Helical" evidence="7">
    <location>
        <begin position="128"/>
        <end position="149"/>
    </location>
</feature>
<protein>
    <submittedName>
        <fullName evidence="8">Membrane protein</fullName>
    </submittedName>
</protein>
<feature type="region of interest" description="Disordered" evidence="6">
    <location>
        <begin position="1"/>
        <end position="27"/>
    </location>
</feature>
<evidence type="ECO:0000256" key="3">
    <source>
        <dbReference type="ARBA" id="ARBA00022692"/>
    </source>
</evidence>
<feature type="transmembrane region" description="Helical" evidence="7">
    <location>
        <begin position="233"/>
        <end position="255"/>
    </location>
</feature>
<evidence type="ECO:0000313" key="8">
    <source>
        <dbReference type="EMBL" id="SFN84805.1"/>
    </source>
</evidence>
<dbReference type="PIRSF" id="PIRSF035875">
    <property type="entry name" value="RNase_BN"/>
    <property type="match status" value="1"/>
</dbReference>
<keyword evidence="5 7" id="KW-0472">Membrane</keyword>
<feature type="region of interest" description="Disordered" evidence="6">
    <location>
        <begin position="298"/>
        <end position="329"/>
    </location>
</feature>
<dbReference type="RefSeq" id="WP_075011691.1">
    <property type="nucleotide sequence ID" value="NZ_FOWE01000001.1"/>
</dbReference>
<evidence type="ECO:0000256" key="7">
    <source>
        <dbReference type="SAM" id="Phobius"/>
    </source>
</evidence>
<keyword evidence="2" id="KW-1003">Cell membrane</keyword>
<evidence type="ECO:0000256" key="6">
    <source>
        <dbReference type="SAM" id="MobiDB-lite"/>
    </source>
</evidence>
<feature type="transmembrane region" description="Helical" evidence="7">
    <location>
        <begin position="161"/>
        <end position="181"/>
    </location>
</feature>
<feature type="transmembrane region" description="Helical" evidence="7">
    <location>
        <begin position="49"/>
        <end position="75"/>
    </location>
</feature>
<dbReference type="NCBIfam" id="TIGR00765">
    <property type="entry name" value="yihY_not_rbn"/>
    <property type="match status" value="1"/>
</dbReference>
<dbReference type="GO" id="GO:0005886">
    <property type="term" value="C:plasma membrane"/>
    <property type="evidence" value="ECO:0007669"/>
    <property type="project" value="UniProtKB-SubCell"/>
</dbReference>
<evidence type="ECO:0000256" key="1">
    <source>
        <dbReference type="ARBA" id="ARBA00004651"/>
    </source>
</evidence>
<proteinExistence type="predicted"/>
<organism evidence="8 9">
    <name type="scientific">Geodermatophilus obscurus</name>
    <dbReference type="NCBI Taxonomy" id="1861"/>
    <lineage>
        <taxon>Bacteria</taxon>
        <taxon>Bacillati</taxon>
        <taxon>Actinomycetota</taxon>
        <taxon>Actinomycetes</taxon>
        <taxon>Geodermatophilales</taxon>
        <taxon>Geodermatophilaceae</taxon>
        <taxon>Geodermatophilus</taxon>
    </lineage>
</organism>
<evidence type="ECO:0000256" key="4">
    <source>
        <dbReference type="ARBA" id="ARBA00022989"/>
    </source>
</evidence>
<gene>
    <name evidence="8" type="ORF">SAMN05660359_00237</name>
</gene>
<keyword evidence="3 7" id="KW-0812">Transmembrane</keyword>
<evidence type="ECO:0000256" key="5">
    <source>
        <dbReference type="ARBA" id="ARBA00023136"/>
    </source>
</evidence>
<reference evidence="9" key="1">
    <citation type="submission" date="2016-10" db="EMBL/GenBank/DDBJ databases">
        <authorList>
            <person name="Varghese N."/>
            <person name="Submissions S."/>
        </authorList>
    </citation>
    <scope>NUCLEOTIDE SEQUENCE [LARGE SCALE GENOMIC DNA]</scope>
    <source>
        <strain evidence="9">DSM 43161</strain>
    </source>
</reference>
<name>A0A1I5CCQ7_9ACTN</name>